<comment type="caution">
    <text evidence="1">The sequence shown here is derived from an EMBL/GenBank/DDBJ whole genome shotgun (WGS) entry which is preliminary data.</text>
</comment>
<evidence type="ECO:0000313" key="2">
    <source>
        <dbReference type="Proteomes" id="UP000034852"/>
    </source>
</evidence>
<sequence>MSSELLRTAPIEEVRSRFLHTYNLEHLDDITLNGAFSLLTWINYYFPSVTKPNDYDSKESDALEISLLEDLRAKLKERAEPYKVLFLGGGSVGCMDESQRERDYEPWLARLLAYCGCEVVNVDVGMQLEEDVGGQDPLLRHLNFDILDEGSESELSGEKFDLILCEGVLSNMPSAPVLGRLRDLDMPEEVFAQTREAIIKNIDSIHYWMGTKFIPEELDGKNIRELFKEKRKLMREFYHLAFESKDIDYKKRIHLAGVYGSFLNDDWLFLRSMPDVRKYAVRKYLGNLKPEGLFWMQSDKYIKDGDGQLMEYKVN</sequence>
<accession>A0A0G0HAR6</accession>
<protein>
    <submittedName>
        <fullName evidence="1">Uncharacterized protein</fullName>
    </submittedName>
</protein>
<organism evidence="1 2">
    <name type="scientific">candidate division WS6 bacterium GW2011_GWA2_37_6</name>
    <dbReference type="NCBI Taxonomy" id="1619087"/>
    <lineage>
        <taxon>Bacteria</taxon>
        <taxon>Candidatus Dojkabacteria</taxon>
    </lineage>
</organism>
<gene>
    <name evidence="1" type="ORF">US52_C0021G0005</name>
</gene>
<name>A0A0G0HAR6_9BACT</name>
<dbReference type="AlphaFoldDB" id="A0A0G0HAR6"/>
<proteinExistence type="predicted"/>
<dbReference type="Proteomes" id="UP000034852">
    <property type="component" value="Unassembled WGS sequence"/>
</dbReference>
<reference evidence="1 2" key="1">
    <citation type="journal article" date="2015" name="Nature">
        <title>rRNA introns, odd ribosomes, and small enigmatic genomes across a large radiation of phyla.</title>
        <authorList>
            <person name="Brown C.T."/>
            <person name="Hug L.A."/>
            <person name="Thomas B.C."/>
            <person name="Sharon I."/>
            <person name="Castelle C.J."/>
            <person name="Singh A."/>
            <person name="Wilkins M.J."/>
            <person name="Williams K.H."/>
            <person name="Banfield J.F."/>
        </authorList>
    </citation>
    <scope>NUCLEOTIDE SEQUENCE [LARGE SCALE GENOMIC DNA]</scope>
</reference>
<dbReference type="EMBL" id="LBTH01000021">
    <property type="protein sequence ID" value="KKQ35600.1"/>
    <property type="molecule type" value="Genomic_DNA"/>
</dbReference>
<evidence type="ECO:0000313" key="1">
    <source>
        <dbReference type="EMBL" id="KKQ35600.1"/>
    </source>
</evidence>